<sequence>MWTATYLTEPGSSGKTKASAETELEQRSIDVAVPRVVSMKHLLTPKVLPQSLSRCVSCSGMNSLVKSISQTLSSELMCFYHHFATGAYLRFWEF</sequence>
<name>A0AAV4XKG4_CAEEX</name>
<comment type="caution">
    <text evidence="2">The sequence shown here is derived from an EMBL/GenBank/DDBJ whole genome shotgun (WGS) entry which is preliminary data.</text>
</comment>
<dbReference type="Proteomes" id="UP001054945">
    <property type="component" value="Unassembled WGS sequence"/>
</dbReference>
<dbReference type="EMBL" id="BPLR01000388">
    <property type="protein sequence ID" value="GIY94425.1"/>
    <property type="molecule type" value="Genomic_DNA"/>
</dbReference>
<evidence type="ECO:0000256" key="1">
    <source>
        <dbReference type="SAM" id="MobiDB-lite"/>
    </source>
</evidence>
<proteinExistence type="predicted"/>
<evidence type="ECO:0000313" key="3">
    <source>
        <dbReference type="Proteomes" id="UP001054945"/>
    </source>
</evidence>
<gene>
    <name evidence="2" type="ORF">CEXT_120231</name>
</gene>
<accession>A0AAV4XKG4</accession>
<organism evidence="2 3">
    <name type="scientific">Caerostris extrusa</name>
    <name type="common">Bark spider</name>
    <name type="synonym">Caerostris bankana</name>
    <dbReference type="NCBI Taxonomy" id="172846"/>
    <lineage>
        <taxon>Eukaryota</taxon>
        <taxon>Metazoa</taxon>
        <taxon>Ecdysozoa</taxon>
        <taxon>Arthropoda</taxon>
        <taxon>Chelicerata</taxon>
        <taxon>Arachnida</taxon>
        <taxon>Araneae</taxon>
        <taxon>Araneomorphae</taxon>
        <taxon>Entelegynae</taxon>
        <taxon>Araneoidea</taxon>
        <taxon>Araneidae</taxon>
        <taxon>Caerostris</taxon>
    </lineage>
</organism>
<keyword evidence="3" id="KW-1185">Reference proteome</keyword>
<reference evidence="2 3" key="1">
    <citation type="submission" date="2021-06" db="EMBL/GenBank/DDBJ databases">
        <title>Caerostris extrusa draft genome.</title>
        <authorList>
            <person name="Kono N."/>
            <person name="Arakawa K."/>
        </authorList>
    </citation>
    <scope>NUCLEOTIDE SEQUENCE [LARGE SCALE GENOMIC DNA]</scope>
</reference>
<protein>
    <submittedName>
        <fullName evidence="2">Uncharacterized protein</fullName>
    </submittedName>
</protein>
<feature type="region of interest" description="Disordered" evidence="1">
    <location>
        <begin position="1"/>
        <end position="22"/>
    </location>
</feature>
<evidence type="ECO:0000313" key="2">
    <source>
        <dbReference type="EMBL" id="GIY94425.1"/>
    </source>
</evidence>
<dbReference type="AlphaFoldDB" id="A0AAV4XKG4"/>